<dbReference type="Proteomes" id="UP000625711">
    <property type="component" value="Unassembled WGS sequence"/>
</dbReference>
<accession>A0A834I655</accession>
<organism evidence="7 8">
    <name type="scientific">Rhynchophorus ferrugineus</name>
    <name type="common">Red palm weevil</name>
    <name type="synonym">Curculio ferrugineus</name>
    <dbReference type="NCBI Taxonomy" id="354439"/>
    <lineage>
        <taxon>Eukaryota</taxon>
        <taxon>Metazoa</taxon>
        <taxon>Ecdysozoa</taxon>
        <taxon>Arthropoda</taxon>
        <taxon>Hexapoda</taxon>
        <taxon>Insecta</taxon>
        <taxon>Pterygota</taxon>
        <taxon>Neoptera</taxon>
        <taxon>Endopterygota</taxon>
        <taxon>Coleoptera</taxon>
        <taxon>Polyphaga</taxon>
        <taxon>Cucujiformia</taxon>
        <taxon>Curculionidae</taxon>
        <taxon>Dryophthorinae</taxon>
        <taxon>Rhynchophorus</taxon>
    </lineage>
</organism>
<evidence type="ECO:0000256" key="4">
    <source>
        <dbReference type="ARBA" id="ARBA00023136"/>
    </source>
</evidence>
<proteinExistence type="predicted"/>
<evidence type="ECO:0000256" key="3">
    <source>
        <dbReference type="ARBA" id="ARBA00022989"/>
    </source>
</evidence>
<comment type="caution">
    <text evidence="7">The sequence shown here is derived from an EMBL/GenBank/DDBJ whole genome shotgun (WGS) entry which is preliminary data.</text>
</comment>
<evidence type="ECO:0000256" key="2">
    <source>
        <dbReference type="ARBA" id="ARBA00022692"/>
    </source>
</evidence>
<keyword evidence="8" id="KW-1185">Reference proteome</keyword>
<dbReference type="GO" id="GO:0016020">
    <property type="term" value="C:membrane"/>
    <property type="evidence" value="ECO:0007669"/>
    <property type="project" value="UniProtKB-SubCell"/>
</dbReference>
<evidence type="ECO:0000256" key="5">
    <source>
        <dbReference type="SAM" id="Phobius"/>
    </source>
</evidence>
<dbReference type="PANTHER" id="PTHR13659">
    <property type="entry name" value="AUTOSOMAL HIGHLY CONSERVED PROTEIN"/>
    <property type="match status" value="1"/>
</dbReference>
<evidence type="ECO:0000256" key="1">
    <source>
        <dbReference type="ARBA" id="ARBA00004141"/>
    </source>
</evidence>
<evidence type="ECO:0000313" key="7">
    <source>
        <dbReference type="EMBL" id="KAF7273694.1"/>
    </source>
</evidence>
<name>A0A834I655_RHYFE</name>
<keyword evidence="2 5" id="KW-0812">Transmembrane</keyword>
<dbReference type="OrthoDB" id="10061042at2759"/>
<sequence>MNEVDKDLRKWIESAREWNNLSSDFLQYSAGSRIQDTFSGNLNQNAFASFYQNQSNEGLRQRNNQQGHGDNATVNGIPFYQTYPFIFPPNLLRPPTTYEFIIPPLWKRLCAELIDFCILFIFKLVLTFLFMDFINLGSTLDHYGLEAIRKSFEGSEIAFPLAIELLSLELIHRFVVCAFETYFTKGKMCSTPGKHCMGLMVVNVETLTLVPNRQTETVSATGVKALGWQKAMLRSSLKNIMVGLLLPLCITFYLFPFNRTSYDMMSNSLVVEMHPEFLMYQNLIAT</sequence>
<dbReference type="EMBL" id="JAACXV010013338">
    <property type="protein sequence ID" value="KAF7273694.1"/>
    <property type="molecule type" value="Genomic_DNA"/>
</dbReference>
<dbReference type="AlphaFoldDB" id="A0A834I655"/>
<comment type="subcellular location">
    <subcellularLocation>
        <location evidence="1">Membrane</location>
        <topology evidence="1">Multi-pass membrane protein</topology>
    </subcellularLocation>
</comment>
<evidence type="ECO:0000259" key="6">
    <source>
        <dbReference type="Pfam" id="PF06271"/>
    </source>
</evidence>
<dbReference type="PANTHER" id="PTHR13659:SF5">
    <property type="entry name" value="PROTEIN FAM8A1"/>
    <property type="match status" value="1"/>
</dbReference>
<dbReference type="Pfam" id="PF06271">
    <property type="entry name" value="RDD"/>
    <property type="match status" value="1"/>
</dbReference>
<keyword evidence="4 5" id="KW-0472">Membrane</keyword>
<dbReference type="InterPro" id="IPR010432">
    <property type="entry name" value="RDD"/>
</dbReference>
<feature type="domain" description="RDD" evidence="6">
    <location>
        <begin position="103"/>
        <end position="206"/>
    </location>
</feature>
<evidence type="ECO:0000313" key="8">
    <source>
        <dbReference type="Proteomes" id="UP000625711"/>
    </source>
</evidence>
<feature type="transmembrane region" description="Helical" evidence="5">
    <location>
        <begin position="113"/>
        <end position="137"/>
    </location>
</feature>
<feature type="transmembrane region" description="Helical" evidence="5">
    <location>
        <begin position="240"/>
        <end position="257"/>
    </location>
</feature>
<keyword evidence="3 5" id="KW-1133">Transmembrane helix</keyword>
<reference evidence="7" key="1">
    <citation type="submission" date="2020-08" db="EMBL/GenBank/DDBJ databases">
        <title>Genome sequencing and assembly of the red palm weevil Rhynchophorus ferrugineus.</title>
        <authorList>
            <person name="Dias G.B."/>
            <person name="Bergman C.M."/>
            <person name="Manee M."/>
        </authorList>
    </citation>
    <scope>NUCLEOTIDE SEQUENCE</scope>
    <source>
        <strain evidence="7">AA-2017</strain>
        <tissue evidence="7">Whole larva</tissue>
    </source>
</reference>
<protein>
    <recommendedName>
        <fullName evidence="6">RDD domain-containing protein</fullName>
    </recommendedName>
</protein>
<gene>
    <name evidence="7" type="ORF">GWI33_013607</name>
</gene>
<dbReference type="InterPro" id="IPR039871">
    <property type="entry name" value="FAM8A1"/>
</dbReference>